<dbReference type="InterPro" id="IPR006342">
    <property type="entry name" value="FkbM_mtfrase"/>
</dbReference>
<dbReference type="EMBL" id="JACIFU010000005">
    <property type="protein sequence ID" value="MBB4175611.1"/>
    <property type="molecule type" value="Genomic_DNA"/>
</dbReference>
<dbReference type="Pfam" id="PF04577">
    <property type="entry name" value="Glyco_transf_61"/>
    <property type="match status" value="1"/>
</dbReference>
<sequence>MATAAKKKTHVAECHGVKVPDSPMLNPMRIERINAARYEGQEIAGALDVVRKGDKVLELGAGIGLVGAVVAKNAKPSKVMSFEANPGLIEHITALYRLNRLGTKIEVRNEVLISAPDAPKTLPFHIRNSYLGSSLIDSDSRATTRVDVPTADYTKLHADFAPDVLLMDIEGGELEFLRHANLEGIRAIVVEFHPEAYGRAGMQECKSILENAGFGKVEGQSTRLVWTCVHDAGLRPPLPDGGWSTEIDTVENAIVVPPSEQGFVQKAGVLTADGHYKPSGALWRNGRALTTQPPMPEGELAERKGTWLWGGVLWMHFGHFLVESAARLWALDQIDTPIDGVIFVPKRPRNGSEVLGYQQEFVNLMGRDIPVVCLAEPEKVERLIVPGQGFGLGAMTPGTDAFRSAFAKNFAHGVAPEGSEKVYISRSDLPAGRGNLIGERELEEYLKSDGYTIYHPEKHDIRHQIATYKAARKIIAAEGSALHMVALVADPEADVALVVRRPSGATRNLEVHLESFTGKKPTTVTQLIRSWKPRGPSKPRHWMGELDMPALQSELASGGFISESGSTWISLEPEEVQKRLGDRFEEVA</sequence>
<keyword evidence="1 5" id="KW-0808">Transferase</keyword>
<proteinExistence type="predicted"/>
<keyword evidence="2" id="KW-0949">S-adenosyl-L-methionine</keyword>
<evidence type="ECO:0000259" key="4">
    <source>
        <dbReference type="Pfam" id="PF04577"/>
    </source>
</evidence>
<evidence type="ECO:0000313" key="5">
    <source>
        <dbReference type="EMBL" id="MBB4175611.1"/>
    </source>
</evidence>
<dbReference type="GO" id="GO:0008168">
    <property type="term" value="F:methyltransferase activity"/>
    <property type="evidence" value="ECO:0007669"/>
    <property type="project" value="UniProtKB-KW"/>
</dbReference>
<name>A0A7W6MCL1_9RHOB</name>
<dbReference type="RefSeq" id="WP_037968999.1">
    <property type="nucleotide sequence ID" value="NZ_JACIFU010000005.1"/>
</dbReference>
<dbReference type="InterPro" id="IPR029063">
    <property type="entry name" value="SAM-dependent_MTases_sf"/>
</dbReference>
<feature type="domain" description="TRM5/TYW2-like methyltransferase" evidence="3">
    <location>
        <begin position="43"/>
        <end position="107"/>
    </location>
</feature>
<dbReference type="NCBIfam" id="TIGR01444">
    <property type="entry name" value="fkbM_fam"/>
    <property type="match status" value="1"/>
</dbReference>
<dbReference type="GO" id="GO:0032259">
    <property type="term" value="P:methylation"/>
    <property type="evidence" value="ECO:0007669"/>
    <property type="project" value="UniProtKB-KW"/>
</dbReference>
<dbReference type="InterPro" id="IPR056743">
    <property type="entry name" value="TRM5-TYW2-like_MTfase"/>
</dbReference>
<dbReference type="Pfam" id="PF02475">
    <property type="entry name" value="TRM5-TYW2_MTfase"/>
    <property type="match status" value="1"/>
</dbReference>
<evidence type="ECO:0000313" key="6">
    <source>
        <dbReference type="Proteomes" id="UP000565745"/>
    </source>
</evidence>
<evidence type="ECO:0000259" key="3">
    <source>
        <dbReference type="Pfam" id="PF02475"/>
    </source>
</evidence>
<dbReference type="AlphaFoldDB" id="A0A7W6MCL1"/>
<evidence type="ECO:0000256" key="1">
    <source>
        <dbReference type="ARBA" id="ARBA00022679"/>
    </source>
</evidence>
<dbReference type="Gene3D" id="3.40.50.150">
    <property type="entry name" value="Vaccinia Virus protein VP39"/>
    <property type="match status" value="1"/>
</dbReference>
<dbReference type="GO" id="GO:0016757">
    <property type="term" value="F:glycosyltransferase activity"/>
    <property type="evidence" value="ECO:0007669"/>
    <property type="project" value="InterPro"/>
</dbReference>
<dbReference type="SUPFAM" id="SSF53335">
    <property type="entry name" value="S-adenosyl-L-methionine-dependent methyltransferases"/>
    <property type="match status" value="1"/>
</dbReference>
<organism evidence="5 6">
    <name type="scientific">Sulfitobacter noctilucicola</name>
    <dbReference type="NCBI Taxonomy" id="1342301"/>
    <lineage>
        <taxon>Bacteria</taxon>
        <taxon>Pseudomonadati</taxon>
        <taxon>Pseudomonadota</taxon>
        <taxon>Alphaproteobacteria</taxon>
        <taxon>Rhodobacterales</taxon>
        <taxon>Roseobacteraceae</taxon>
        <taxon>Sulfitobacter</taxon>
    </lineage>
</organism>
<keyword evidence="6" id="KW-1185">Reference proteome</keyword>
<dbReference type="Proteomes" id="UP000565745">
    <property type="component" value="Unassembled WGS sequence"/>
</dbReference>
<comment type="caution">
    <text evidence="5">The sequence shown here is derived from an EMBL/GenBank/DDBJ whole genome shotgun (WGS) entry which is preliminary data.</text>
</comment>
<accession>A0A7W6MCL1</accession>
<dbReference type="InterPro" id="IPR049625">
    <property type="entry name" value="Glyco_transf_61_cat"/>
</dbReference>
<keyword evidence="5" id="KW-0489">Methyltransferase</keyword>
<dbReference type="OrthoDB" id="7843421at2"/>
<feature type="domain" description="Glycosyltransferase 61 catalytic" evidence="4">
    <location>
        <begin position="317"/>
        <end position="487"/>
    </location>
</feature>
<gene>
    <name evidence="5" type="ORF">GGR93_003414</name>
</gene>
<protein>
    <submittedName>
        <fullName evidence="5">FkbM family methyltransferase</fullName>
    </submittedName>
</protein>
<reference evidence="5 6" key="1">
    <citation type="submission" date="2020-08" db="EMBL/GenBank/DDBJ databases">
        <title>Genomic Encyclopedia of Type Strains, Phase IV (KMG-IV): sequencing the most valuable type-strain genomes for metagenomic binning, comparative biology and taxonomic classification.</title>
        <authorList>
            <person name="Goeker M."/>
        </authorList>
    </citation>
    <scope>NUCLEOTIDE SEQUENCE [LARGE SCALE GENOMIC DNA]</scope>
    <source>
        <strain evidence="5 6">DSM 101015</strain>
    </source>
</reference>
<evidence type="ECO:0000256" key="2">
    <source>
        <dbReference type="ARBA" id="ARBA00022691"/>
    </source>
</evidence>